<comment type="catalytic activity">
    <reaction evidence="1">
        <text>Exonucleolytic cleavage in the 3'- to 5'-direction to yield nucleoside 5'-phosphates.</text>
        <dbReference type="EC" id="3.1.11.2"/>
    </reaction>
</comment>
<evidence type="ECO:0000256" key="4">
    <source>
        <dbReference type="ARBA" id="ARBA00022723"/>
    </source>
</evidence>
<comment type="cofactor">
    <cofactor evidence="9">
        <name>Mg(2+)</name>
        <dbReference type="ChEBI" id="CHEBI:18420"/>
    </cofactor>
    <cofactor evidence="9">
        <name>Mn(2+)</name>
        <dbReference type="ChEBI" id="CHEBI:29035"/>
    </cofactor>
    <text evidence="9">Probably binds two magnesium or manganese ions per subunit.</text>
</comment>
<dbReference type="SUPFAM" id="SSF56219">
    <property type="entry name" value="DNase I-like"/>
    <property type="match status" value="1"/>
</dbReference>
<dbReference type="AlphaFoldDB" id="A0A4W5KCX7"/>
<dbReference type="Pfam" id="PF03372">
    <property type="entry name" value="Exo_endo_phos"/>
    <property type="match status" value="1"/>
</dbReference>
<protein>
    <recommendedName>
        <fullName evidence="3">exodeoxyribonuclease III</fullName>
        <ecNumber evidence="3">3.1.11.2</ecNumber>
    </recommendedName>
</protein>
<evidence type="ECO:0000313" key="13">
    <source>
        <dbReference type="Proteomes" id="UP000314982"/>
    </source>
</evidence>
<name>A0A4W5KCX7_9TELE</name>
<feature type="binding site" evidence="9">
    <location>
        <position position="41"/>
    </location>
    <ligand>
        <name>Mg(2+)</name>
        <dbReference type="ChEBI" id="CHEBI:18420"/>
        <label>1</label>
    </ligand>
</feature>
<evidence type="ECO:0000256" key="5">
    <source>
        <dbReference type="ARBA" id="ARBA00022763"/>
    </source>
</evidence>
<evidence type="ECO:0000256" key="3">
    <source>
        <dbReference type="ARBA" id="ARBA00012115"/>
    </source>
</evidence>
<feature type="site" description="Important for catalytic activity" evidence="10">
    <location>
        <position position="207"/>
    </location>
</feature>
<dbReference type="GO" id="GO:0046872">
    <property type="term" value="F:metal ion binding"/>
    <property type="evidence" value="ECO:0007669"/>
    <property type="project" value="UniProtKB-KW"/>
</dbReference>
<feature type="binding site" evidence="9">
    <location>
        <position position="147"/>
    </location>
    <ligand>
        <name>Mg(2+)</name>
        <dbReference type="ChEBI" id="CHEBI:18420"/>
        <label>1</label>
    </ligand>
</feature>
<feature type="domain" description="Endonuclease/exonuclease/phosphatase" evidence="11">
    <location>
        <begin position="9"/>
        <end position="211"/>
    </location>
</feature>
<dbReference type="EC" id="3.1.11.2" evidence="3"/>
<evidence type="ECO:0000313" key="12">
    <source>
        <dbReference type="Ensembl" id="ENSHHUP00000008355.1"/>
    </source>
</evidence>
<evidence type="ECO:0000256" key="2">
    <source>
        <dbReference type="ARBA" id="ARBA00007092"/>
    </source>
</evidence>
<proteinExistence type="inferred from homology"/>
<dbReference type="InterPro" id="IPR036691">
    <property type="entry name" value="Endo/exonu/phosph_ase_sf"/>
</dbReference>
<feature type="site" description="Transition state stabilizer" evidence="10">
    <location>
        <position position="147"/>
    </location>
</feature>
<keyword evidence="4 9" id="KW-0479">Metal-binding</keyword>
<dbReference type="Proteomes" id="UP000314982">
    <property type="component" value="Unassembled WGS sequence"/>
</dbReference>
<reference evidence="13" key="1">
    <citation type="submission" date="2018-06" db="EMBL/GenBank/DDBJ databases">
        <title>Genome assembly of Danube salmon.</title>
        <authorList>
            <person name="Macqueen D.J."/>
            <person name="Gundappa M.K."/>
        </authorList>
    </citation>
    <scope>NUCLEOTIDE SEQUENCE [LARGE SCALE GENOMIC DNA]</scope>
</reference>
<accession>A0A4W5KCX7</accession>
<keyword evidence="7 9" id="KW-0460">Magnesium</keyword>
<keyword evidence="5" id="KW-0227">DNA damage</keyword>
<keyword evidence="8" id="KW-0234">DNA repair</keyword>
<feature type="binding site" evidence="9">
    <location>
        <position position="12"/>
    </location>
    <ligand>
        <name>Mg(2+)</name>
        <dbReference type="ChEBI" id="CHEBI:18420"/>
        <label>1</label>
    </ligand>
</feature>
<keyword evidence="6" id="KW-0378">Hydrolase</keyword>
<evidence type="ECO:0000256" key="7">
    <source>
        <dbReference type="ARBA" id="ARBA00022842"/>
    </source>
</evidence>
<dbReference type="GO" id="GO:0008081">
    <property type="term" value="F:phosphoric diester hydrolase activity"/>
    <property type="evidence" value="ECO:0007669"/>
    <property type="project" value="TreeGrafter"/>
</dbReference>
<dbReference type="CDD" id="cd09076">
    <property type="entry name" value="L1-EN"/>
    <property type="match status" value="1"/>
</dbReference>
<evidence type="ECO:0000256" key="6">
    <source>
        <dbReference type="ARBA" id="ARBA00022801"/>
    </source>
</evidence>
<dbReference type="PANTHER" id="PTHR22748:SF6">
    <property type="entry name" value="DNA-(APURINIC OR APYRIMIDINIC SITE) ENDONUCLEASE"/>
    <property type="match status" value="1"/>
</dbReference>
<comment type="similarity">
    <text evidence="2">Belongs to the DNA repair enzymes AP/ExoA family.</text>
</comment>
<dbReference type="GO" id="GO:0005634">
    <property type="term" value="C:nucleus"/>
    <property type="evidence" value="ECO:0007669"/>
    <property type="project" value="TreeGrafter"/>
</dbReference>
<sequence>MVSGEISVASYNCNGLADNKKRRSVFTWIKEKEYNIYCLQETHSTISGEVLWKKDWGSEIYFYHGQRNSKGVMVLINSNLDPNVQIVQTDHQGRWIILNMLLDNKQIWLINLYGPNNDDPSVFENIYKNVSTLQATLDSIIMVGDFNTVLNTSMDWKGNNTTNYHPQALKEIMNVMDILKLVDIWRLKYPDLVRYTWQRLNQASRLDYFLMPFSLAPKV</sequence>
<keyword evidence="13" id="KW-1185">Reference proteome</keyword>
<dbReference type="PANTHER" id="PTHR22748">
    <property type="entry name" value="AP ENDONUCLEASE"/>
    <property type="match status" value="1"/>
</dbReference>
<dbReference type="GO" id="GO:0006284">
    <property type="term" value="P:base-excision repair"/>
    <property type="evidence" value="ECO:0007669"/>
    <property type="project" value="TreeGrafter"/>
</dbReference>
<evidence type="ECO:0000256" key="10">
    <source>
        <dbReference type="PIRSR" id="PIRSR604808-3"/>
    </source>
</evidence>
<evidence type="ECO:0000256" key="1">
    <source>
        <dbReference type="ARBA" id="ARBA00000493"/>
    </source>
</evidence>
<dbReference type="STRING" id="62062.ENSHHUP00000008355"/>
<reference evidence="12" key="3">
    <citation type="submission" date="2025-09" db="UniProtKB">
        <authorList>
            <consortium name="Ensembl"/>
        </authorList>
    </citation>
    <scope>IDENTIFICATION</scope>
</reference>
<evidence type="ECO:0000256" key="9">
    <source>
        <dbReference type="PIRSR" id="PIRSR604808-2"/>
    </source>
</evidence>
<organism evidence="12 13">
    <name type="scientific">Hucho hucho</name>
    <name type="common">huchen</name>
    <dbReference type="NCBI Taxonomy" id="62062"/>
    <lineage>
        <taxon>Eukaryota</taxon>
        <taxon>Metazoa</taxon>
        <taxon>Chordata</taxon>
        <taxon>Craniata</taxon>
        <taxon>Vertebrata</taxon>
        <taxon>Euteleostomi</taxon>
        <taxon>Actinopterygii</taxon>
        <taxon>Neopterygii</taxon>
        <taxon>Teleostei</taxon>
        <taxon>Protacanthopterygii</taxon>
        <taxon>Salmoniformes</taxon>
        <taxon>Salmonidae</taxon>
        <taxon>Salmoninae</taxon>
        <taxon>Hucho</taxon>
    </lineage>
</organism>
<dbReference type="GO" id="GO:0008311">
    <property type="term" value="F:double-stranded DNA 3'-5' DNA exonuclease activity"/>
    <property type="evidence" value="ECO:0007669"/>
    <property type="project" value="UniProtKB-EC"/>
</dbReference>
<reference evidence="12" key="2">
    <citation type="submission" date="2025-08" db="UniProtKB">
        <authorList>
            <consortium name="Ensembl"/>
        </authorList>
    </citation>
    <scope>IDENTIFICATION</scope>
</reference>
<dbReference type="Gene3D" id="3.60.10.10">
    <property type="entry name" value="Endonuclease/exonuclease/phosphatase"/>
    <property type="match status" value="1"/>
</dbReference>
<dbReference type="InterPro" id="IPR005135">
    <property type="entry name" value="Endo/exonuclease/phosphatase"/>
</dbReference>
<dbReference type="GeneTree" id="ENSGT01110000267946"/>
<dbReference type="InterPro" id="IPR004808">
    <property type="entry name" value="AP_endonuc_1"/>
</dbReference>
<keyword evidence="9" id="KW-0464">Manganese</keyword>
<dbReference type="GO" id="GO:0003906">
    <property type="term" value="F:DNA-(apurinic or apyrimidinic site) endonuclease activity"/>
    <property type="evidence" value="ECO:0007669"/>
    <property type="project" value="TreeGrafter"/>
</dbReference>
<evidence type="ECO:0000259" key="11">
    <source>
        <dbReference type="Pfam" id="PF03372"/>
    </source>
</evidence>
<dbReference type="Ensembl" id="ENSHHUT00000008607.1">
    <property type="protein sequence ID" value="ENSHHUP00000008355.1"/>
    <property type="gene ID" value="ENSHHUG00000005131.1"/>
</dbReference>
<evidence type="ECO:0000256" key="8">
    <source>
        <dbReference type="ARBA" id="ARBA00023204"/>
    </source>
</evidence>
<feature type="binding site" evidence="9">
    <location>
        <position position="145"/>
    </location>
    <ligand>
        <name>Mg(2+)</name>
        <dbReference type="ChEBI" id="CHEBI:18420"/>
        <label>1</label>
    </ligand>
</feature>